<keyword evidence="5" id="KW-0648">Protein biosynthesis</keyword>
<dbReference type="InterPro" id="IPR016024">
    <property type="entry name" value="ARM-type_fold"/>
</dbReference>
<dbReference type="InterPro" id="IPR051956">
    <property type="entry name" value="eIF2B_epsilon"/>
</dbReference>
<dbReference type="OMA" id="LAQSCKI"/>
<dbReference type="InterPro" id="IPR003307">
    <property type="entry name" value="W2_domain"/>
</dbReference>
<evidence type="ECO:0000256" key="1">
    <source>
        <dbReference type="ARBA" id="ARBA00004514"/>
    </source>
</evidence>
<evidence type="ECO:0000313" key="12">
    <source>
        <dbReference type="Proteomes" id="UP000324585"/>
    </source>
</evidence>
<dbReference type="InterPro" id="IPR044123">
    <property type="entry name" value="W2_eIF2B_epsilon"/>
</dbReference>
<dbReference type="EMBL" id="VRMN01000025">
    <property type="protein sequence ID" value="KAA8490496.1"/>
    <property type="molecule type" value="Genomic_DNA"/>
</dbReference>
<evidence type="ECO:0000313" key="11">
    <source>
        <dbReference type="EMBL" id="KAA8490496.1"/>
    </source>
</evidence>
<organism evidence="11 12">
    <name type="scientific">Porphyridium purpureum</name>
    <name type="common">Red alga</name>
    <name type="synonym">Porphyridium cruentum</name>
    <dbReference type="NCBI Taxonomy" id="35688"/>
    <lineage>
        <taxon>Eukaryota</taxon>
        <taxon>Rhodophyta</taxon>
        <taxon>Bangiophyceae</taxon>
        <taxon>Porphyridiales</taxon>
        <taxon>Porphyridiaceae</taxon>
        <taxon>Porphyridium</taxon>
    </lineage>
</organism>
<dbReference type="InterPro" id="IPR056764">
    <property type="entry name" value="LbH_EIF2B3/5"/>
</dbReference>
<dbReference type="AlphaFoldDB" id="A0A5J4YG59"/>
<dbReference type="PANTHER" id="PTHR45887:SF1">
    <property type="entry name" value="TRANSLATION INITIATION FACTOR EIF-2B SUBUNIT EPSILON"/>
    <property type="match status" value="1"/>
</dbReference>
<evidence type="ECO:0000256" key="9">
    <source>
        <dbReference type="SAM" id="MobiDB-lite"/>
    </source>
</evidence>
<dbReference type="GO" id="GO:0005085">
    <property type="term" value="F:guanyl-nucleotide exchange factor activity"/>
    <property type="evidence" value="ECO:0007669"/>
    <property type="project" value="InterPro"/>
</dbReference>
<dbReference type="OrthoDB" id="2564at2759"/>
<dbReference type="PANTHER" id="PTHR45887">
    <property type="entry name" value="TRANSLATION INITIATION FACTOR EIF-2B SUBUNIT EPSILON"/>
    <property type="match status" value="1"/>
</dbReference>
<protein>
    <recommendedName>
        <fullName evidence="6">Translation initiation factor eIF2B subunit epsilon</fullName>
    </recommendedName>
    <alternativeName>
        <fullName evidence="7">eIF2B GDP-GTP exchange factor subunit epsilon</fullName>
    </alternativeName>
</protein>
<keyword evidence="4 11" id="KW-0396">Initiation factor</keyword>
<dbReference type="PROSITE" id="PS51363">
    <property type="entry name" value="W2"/>
    <property type="match status" value="1"/>
</dbReference>
<sequence length="762" mass="83612">MAKGERRPSGSKASGGPPSIGHQSEDEPLRAVVVVSQMTPGADAYSTLTGQPAALLPVANVPILFFQLETLLRGGVQECILLVVRDDSTAVQSALSNVASAVQDEKPNRSFSMRGMTITIFEGSDWHSEGDALRELETRDDLRPRQDFVLVSLGAVFSLDLSTLLREHRARRASDKNWLLTTAFRRGVRRDGATRPLCIVFDPDDFQLLKYDDGERADSIKIELASTFGKSRERLCAIADAVDIGVDICGPEIMVEFRENFDFDEIRDYVRGKLDSGDGEVLGNRIYAHFTSAHAPGSGTVVTDFGSALSAQNDFMQRWLYPLVPELELIPGQRCIRHRNSVYKEGSVKVDPSSRLVADTVLGADVEVRAHSYVSKSALGKGVVVGCRVEIRSSILMDGVTVEDDAWIECAVVCKNCVISKGCKIGKGSVLGSGIVLEPGAVIAPGSFLVREDMLEKKREVEDLGSTLLSDVDVNESLSADSQKADSRGQEVTAREKVCALAPDDVRDSILACTQFAKWVSPEMVAKQSDRCLLRNILEPEDLEEYSDEEVESGVDLQSFPNLADTEGNGVVMSSANTFASEILDTVTRAIREGHDIENSVLEVNSLKLVYDRSFADCAREIFAAILREARSGRSFLEELNRLLQGWSALVVRFAPRETEQSEVLMAVLCFLSESANAAYLKAAPTILKLLYDHEIVPEDAILDWADGNIPGALREAFKACSPFVEWLAEADEEDEEEEDEEEEDEDDDENDHANVRALSAE</sequence>
<dbReference type="Pfam" id="PF25084">
    <property type="entry name" value="LbH_EIF2B"/>
    <property type="match status" value="1"/>
</dbReference>
<evidence type="ECO:0000256" key="5">
    <source>
        <dbReference type="ARBA" id="ARBA00022917"/>
    </source>
</evidence>
<evidence type="ECO:0000256" key="3">
    <source>
        <dbReference type="ARBA" id="ARBA00022490"/>
    </source>
</evidence>
<dbReference type="InterPro" id="IPR029044">
    <property type="entry name" value="Nucleotide-diphossugar_trans"/>
</dbReference>
<dbReference type="GO" id="GO:0031369">
    <property type="term" value="F:translation initiation factor binding"/>
    <property type="evidence" value="ECO:0007669"/>
    <property type="project" value="InterPro"/>
</dbReference>
<comment type="subcellular location">
    <subcellularLocation>
        <location evidence="1">Cytoplasm</location>
        <location evidence="1">Cytosol</location>
    </subcellularLocation>
</comment>
<name>A0A5J4YG59_PORPP</name>
<dbReference type="SUPFAM" id="SSF53448">
    <property type="entry name" value="Nucleotide-diphospho-sugar transferases"/>
    <property type="match status" value="1"/>
</dbReference>
<dbReference type="Gene3D" id="3.90.550.10">
    <property type="entry name" value="Spore Coat Polysaccharide Biosynthesis Protein SpsA, Chain A"/>
    <property type="match status" value="1"/>
</dbReference>
<evidence type="ECO:0000256" key="7">
    <source>
        <dbReference type="ARBA" id="ARBA00044345"/>
    </source>
</evidence>
<dbReference type="Gene3D" id="1.25.40.180">
    <property type="match status" value="1"/>
</dbReference>
<evidence type="ECO:0000256" key="6">
    <source>
        <dbReference type="ARBA" id="ARBA00044144"/>
    </source>
</evidence>
<dbReference type="Pfam" id="PF02020">
    <property type="entry name" value="W2"/>
    <property type="match status" value="1"/>
</dbReference>
<dbReference type="Proteomes" id="UP000324585">
    <property type="component" value="Unassembled WGS sequence"/>
</dbReference>
<dbReference type="GO" id="GO:0005851">
    <property type="term" value="C:eukaryotic translation initiation factor 2B complex"/>
    <property type="evidence" value="ECO:0007669"/>
    <property type="project" value="TreeGrafter"/>
</dbReference>
<keyword evidence="12" id="KW-1185">Reference proteome</keyword>
<keyword evidence="3" id="KW-0963">Cytoplasm</keyword>
<gene>
    <name evidence="11" type="ORF">FVE85_4577</name>
</gene>
<evidence type="ECO:0000256" key="4">
    <source>
        <dbReference type="ARBA" id="ARBA00022540"/>
    </source>
</evidence>
<dbReference type="SUPFAM" id="SSF48371">
    <property type="entry name" value="ARM repeat"/>
    <property type="match status" value="1"/>
</dbReference>
<dbReference type="CDD" id="cd11558">
    <property type="entry name" value="W2_eIF2B_epsilon"/>
    <property type="match status" value="1"/>
</dbReference>
<evidence type="ECO:0000259" key="10">
    <source>
        <dbReference type="PROSITE" id="PS51363"/>
    </source>
</evidence>
<reference evidence="12" key="1">
    <citation type="journal article" date="2019" name="Nat. Commun.">
        <title>Expansion of phycobilisome linker gene families in mesophilic red algae.</title>
        <authorList>
            <person name="Lee J."/>
            <person name="Kim D."/>
            <person name="Bhattacharya D."/>
            <person name="Yoon H.S."/>
        </authorList>
    </citation>
    <scope>NUCLEOTIDE SEQUENCE [LARGE SCALE GENOMIC DNA]</scope>
    <source>
        <strain evidence="12">CCMP 1328</strain>
    </source>
</reference>
<comment type="subunit">
    <text evidence="8">Component of the translation initiation factor 2B (eIF2B) complex which is a heterodecamer of two sets of five different subunits: alpha, beta, gamma, delta and epsilon. Subunits alpha, beta and delta comprise a regulatory subcomplex and subunits epsilon and gamma comprise a catalytic subcomplex. Within the complex, the hexameric regulatory complex resides at the center, with the two heterodimeric catalytic subcomplexes bound on opposite sides.</text>
</comment>
<dbReference type="Gene3D" id="2.160.10.10">
    <property type="entry name" value="Hexapeptide repeat proteins"/>
    <property type="match status" value="1"/>
</dbReference>
<accession>A0A5J4YG59</accession>
<evidence type="ECO:0000256" key="8">
    <source>
        <dbReference type="ARBA" id="ARBA00046432"/>
    </source>
</evidence>
<feature type="compositionally biased region" description="Low complexity" evidence="9">
    <location>
        <begin position="10"/>
        <end position="21"/>
    </location>
</feature>
<dbReference type="InterPro" id="IPR011004">
    <property type="entry name" value="Trimer_LpxA-like_sf"/>
</dbReference>
<dbReference type="SMART" id="SM00515">
    <property type="entry name" value="eIF5C"/>
    <property type="match status" value="1"/>
</dbReference>
<comment type="similarity">
    <text evidence="2">Belongs to the eIF-2B gamma/epsilon subunits family.</text>
</comment>
<feature type="region of interest" description="Disordered" evidence="9">
    <location>
        <begin position="1"/>
        <end position="27"/>
    </location>
</feature>
<comment type="caution">
    <text evidence="11">The sequence shown here is derived from an EMBL/GenBank/DDBJ whole genome shotgun (WGS) entry which is preliminary data.</text>
</comment>
<feature type="region of interest" description="Disordered" evidence="9">
    <location>
        <begin position="730"/>
        <end position="762"/>
    </location>
</feature>
<proteinExistence type="inferred from homology"/>
<dbReference type="SUPFAM" id="SSF51161">
    <property type="entry name" value="Trimeric LpxA-like enzymes"/>
    <property type="match status" value="1"/>
</dbReference>
<dbReference type="GO" id="GO:0003743">
    <property type="term" value="F:translation initiation factor activity"/>
    <property type="evidence" value="ECO:0007669"/>
    <property type="project" value="UniProtKB-KW"/>
</dbReference>
<feature type="domain" description="W2" evidence="10">
    <location>
        <begin position="573"/>
        <end position="738"/>
    </location>
</feature>
<evidence type="ECO:0000256" key="2">
    <source>
        <dbReference type="ARBA" id="ARBA00007878"/>
    </source>
</evidence>
<feature type="compositionally biased region" description="Acidic residues" evidence="9">
    <location>
        <begin position="730"/>
        <end position="751"/>
    </location>
</feature>